<accession>A0A542YQQ5</accession>
<feature type="transmembrane region" description="Helical" evidence="2">
    <location>
        <begin position="252"/>
        <end position="271"/>
    </location>
</feature>
<dbReference type="RefSeq" id="WP_141784567.1">
    <property type="nucleotide sequence ID" value="NZ_BAAAIK010000002.1"/>
</dbReference>
<reference evidence="4 5" key="1">
    <citation type="submission" date="2019-06" db="EMBL/GenBank/DDBJ databases">
        <title>Sequencing the genomes of 1000 actinobacteria strains.</title>
        <authorList>
            <person name="Klenk H.-P."/>
        </authorList>
    </citation>
    <scope>NUCLEOTIDE SEQUENCE [LARGE SCALE GENOMIC DNA]</scope>
    <source>
        <strain evidence="4 5">DSM 12335</strain>
    </source>
</reference>
<evidence type="ECO:0000256" key="1">
    <source>
        <dbReference type="SAM" id="MobiDB-lite"/>
    </source>
</evidence>
<keyword evidence="2" id="KW-1133">Transmembrane helix</keyword>
<evidence type="ECO:0000256" key="2">
    <source>
        <dbReference type="SAM" id="Phobius"/>
    </source>
</evidence>
<feature type="signal peptide" evidence="3">
    <location>
        <begin position="1"/>
        <end position="23"/>
    </location>
</feature>
<keyword evidence="2" id="KW-0472">Membrane</keyword>
<name>A0A542YQQ5_9MICO</name>
<keyword evidence="2" id="KW-0812">Transmembrane</keyword>
<keyword evidence="3" id="KW-0732">Signal</keyword>
<comment type="caution">
    <text evidence="4">The sequence shown here is derived from an EMBL/GenBank/DDBJ whole genome shotgun (WGS) entry which is preliminary data.</text>
</comment>
<evidence type="ECO:0000256" key="3">
    <source>
        <dbReference type="SAM" id="SignalP"/>
    </source>
</evidence>
<gene>
    <name evidence="4" type="ORF">FB467_1539</name>
</gene>
<organism evidence="4 5">
    <name type="scientific">Ornithinicoccus hortensis</name>
    <dbReference type="NCBI Taxonomy" id="82346"/>
    <lineage>
        <taxon>Bacteria</taxon>
        <taxon>Bacillati</taxon>
        <taxon>Actinomycetota</taxon>
        <taxon>Actinomycetes</taxon>
        <taxon>Micrococcales</taxon>
        <taxon>Intrasporangiaceae</taxon>
        <taxon>Ornithinicoccus</taxon>
    </lineage>
</organism>
<proteinExistence type="predicted"/>
<dbReference type="EMBL" id="VFOP01000001">
    <property type="protein sequence ID" value="TQL50430.1"/>
    <property type="molecule type" value="Genomic_DNA"/>
</dbReference>
<feature type="region of interest" description="Disordered" evidence="1">
    <location>
        <begin position="16"/>
        <end position="54"/>
    </location>
</feature>
<dbReference type="Proteomes" id="UP000319516">
    <property type="component" value="Unassembled WGS sequence"/>
</dbReference>
<evidence type="ECO:0000313" key="5">
    <source>
        <dbReference type="Proteomes" id="UP000319516"/>
    </source>
</evidence>
<dbReference type="OrthoDB" id="4872398at2"/>
<feature type="compositionally biased region" description="Low complexity" evidence="1">
    <location>
        <begin position="16"/>
        <end position="51"/>
    </location>
</feature>
<feature type="transmembrane region" description="Helical" evidence="2">
    <location>
        <begin position="101"/>
        <end position="125"/>
    </location>
</feature>
<evidence type="ECO:0000313" key="4">
    <source>
        <dbReference type="EMBL" id="TQL50430.1"/>
    </source>
</evidence>
<protein>
    <submittedName>
        <fullName evidence="4">Uncharacterized protein</fullName>
    </submittedName>
</protein>
<feature type="chain" id="PRO_5039143872" evidence="3">
    <location>
        <begin position="24"/>
        <end position="366"/>
    </location>
</feature>
<feature type="transmembrane region" description="Helical" evidence="2">
    <location>
        <begin position="70"/>
        <end position="89"/>
    </location>
</feature>
<keyword evidence="5" id="KW-1185">Reference proteome</keyword>
<sequence>MTRRIRAAARAALAALRGGPDAAADGTAGPTPGSTATKASSAGEKAGAASSDPGNPFAEANNQYLNSIKWLIGALAAIAALLLAGTQLSDIRELSWPEDRIRIFLAGGTFTVVLLSVVVAVGLLAHVQMPGRGSDLARLRKIVQEGRGHEVVRSVDEDSSYHRGTGSLADLLAKVAETSTEYYQARDDAITARLAAAADPDSTPLAKTKEAAEATLSVRSEVYARYRLGLRQVSQLDGHLQIARRAQRVTKIVLGLTLVSALCLVGFVWAANPPVTPAEKALDPAPVAAHLRLTGEGEVWAQRLGAGCAEAAAEDAGIPVIALASGTGGVTVMVVPSQACPDPVQVTVAAGEGTVTPDEVVELPAP</sequence>
<dbReference type="AlphaFoldDB" id="A0A542YQQ5"/>